<dbReference type="NCBIfam" id="TIGR01630">
    <property type="entry name" value="psiM2_ORF9"/>
    <property type="match status" value="1"/>
</dbReference>
<protein>
    <submittedName>
        <fullName evidence="1">Phage terminase large subunit</fullName>
    </submittedName>
</protein>
<sequence length="99" mass="11060">MACRCRLGRLRPTPTKSCGIESLQPHIKNGLIRLHPSQTTLIEQLRHFPKADHDDGPDALHMLWELASSGAGQTSGFISIPRRASSLDDDYPRASRRMI</sequence>
<evidence type="ECO:0000313" key="2">
    <source>
        <dbReference type="Proteomes" id="UP001574673"/>
    </source>
</evidence>
<dbReference type="Proteomes" id="UP001574673">
    <property type="component" value="Unassembled WGS sequence"/>
</dbReference>
<comment type="caution">
    <text evidence="1">The sequence shown here is derived from an EMBL/GenBank/DDBJ whole genome shotgun (WGS) entry which is preliminary data.</text>
</comment>
<accession>A0ABV4UIQ4</accession>
<dbReference type="EMBL" id="JBEUWX010000003">
    <property type="protein sequence ID" value="MFA9951151.1"/>
    <property type="molecule type" value="Genomic_DNA"/>
</dbReference>
<organism evidence="1 2">
    <name type="scientific">Dentiradicibacter hellwigii</name>
    <dbReference type="NCBI Taxonomy" id="3149053"/>
    <lineage>
        <taxon>Bacteria</taxon>
        <taxon>Pseudomonadati</taxon>
        <taxon>Pseudomonadota</taxon>
        <taxon>Betaproteobacteria</taxon>
        <taxon>Rhodocyclales</taxon>
        <taxon>Rhodocyclaceae</taxon>
        <taxon>Dentiradicibacter</taxon>
    </lineage>
</organism>
<dbReference type="InterPro" id="IPR006517">
    <property type="entry name" value="Phage_terminase_lsu-like_C"/>
</dbReference>
<name>A0ABV4UIQ4_9RHOO</name>
<keyword evidence="2" id="KW-1185">Reference proteome</keyword>
<evidence type="ECO:0000313" key="1">
    <source>
        <dbReference type="EMBL" id="MFA9951151.1"/>
    </source>
</evidence>
<reference evidence="2" key="1">
    <citation type="submission" date="2024-06" db="EMBL/GenBank/DDBJ databases">
        <title>Radixoralia hellwigii gen. nov., sp nov., isolated from a root canal in the human oral cavity.</title>
        <authorList>
            <person name="Bartsch S."/>
            <person name="Wittmer A."/>
            <person name="Schulz A.-K."/>
            <person name="Neumann-Schaal M."/>
            <person name="Wolf J."/>
            <person name="Gronow S."/>
            <person name="Tennert C."/>
            <person name="Haecker G."/>
            <person name="Cieplik F."/>
            <person name="Al-Ahmad A."/>
        </authorList>
    </citation>
    <scope>NUCLEOTIDE SEQUENCE [LARGE SCALE GENOMIC DNA]</scope>
    <source>
        <strain evidence="2">Wk13</strain>
    </source>
</reference>
<gene>
    <name evidence="1" type="primary">terL</name>
    <name evidence="1" type="ORF">ABCS64_12590</name>
</gene>
<dbReference type="RefSeq" id="WP_418892209.1">
    <property type="nucleotide sequence ID" value="NZ_JBEUWX010000003.1"/>
</dbReference>
<proteinExistence type="predicted"/>